<evidence type="ECO:0000256" key="1">
    <source>
        <dbReference type="ARBA" id="ARBA00008520"/>
    </source>
</evidence>
<feature type="signal peptide" evidence="3">
    <location>
        <begin position="1"/>
        <end position="38"/>
    </location>
</feature>
<evidence type="ECO:0000256" key="3">
    <source>
        <dbReference type="SAM" id="SignalP"/>
    </source>
</evidence>
<keyword evidence="2" id="KW-0813">Transport</keyword>
<dbReference type="InterPro" id="IPR050490">
    <property type="entry name" value="Bact_solute-bd_prot1"/>
</dbReference>
<gene>
    <name evidence="4" type="ORF">SLI_0310</name>
</gene>
<evidence type="ECO:0000313" key="5">
    <source>
        <dbReference type="Proteomes" id="UP000014062"/>
    </source>
</evidence>
<dbReference type="RefSeq" id="WP_016325079.1">
    <property type="nucleotide sequence ID" value="NZ_CM001889.1"/>
</dbReference>
<dbReference type="AlphaFoldDB" id="A0A7U9DJF6"/>
<evidence type="ECO:0000256" key="2">
    <source>
        <dbReference type="ARBA" id="ARBA00022448"/>
    </source>
</evidence>
<evidence type="ECO:0000313" key="4">
    <source>
        <dbReference type="EMBL" id="EOY45029.1"/>
    </source>
</evidence>
<dbReference type="PANTHER" id="PTHR43649:SF29">
    <property type="entry name" value="OSMOPROTECTIVE COMPOUNDS-BINDING PROTEIN GGTB"/>
    <property type="match status" value="1"/>
</dbReference>
<name>A0A7U9DJF6_STRLI</name>
<organism evidence="4 5">
    <name type="scientific">Streptomyces lividans 1326</name>
    <dbReference type="NCBI Taxonomy" id="1200984"/>
    <lineage>
        <taxon>Bacteria</taxon>
        <taxon>Bacillati</taxon>
        <taxon>Actinomycetota</taxon>
        <taxon>Actinomycetes</taxon>
        <taxon>Kitasatosporales</taxon>
        <taxon>Streptomycetaceae</taxon>
        <taxon>Streptomyces</taxon>
    </lineage>
</organism>
<dbReference type="Proteomes" id="UP000014062">
    <property type="component" value="Chromosome"/>
</dbReference>
<proteinExistence type="inferred from homology"/>
<dbReference type="InterPro" id="IPR006059">
    <property type="entry name" value="SBP"/>
</dbReference>
<dbReference type="EMBL" id="CM001889">
    <property type="protein sequence ID" value="EOY45029.1"/>
    <property type="molecule type" value="Genomic_DNA"/>
</dbReference>
<dbReference type="SUPFAM" id="SSF53850">
    <property type="entry name" value="Periplasmic binding protein-like II"/>
    <property type="match status" value="1"/>
</dbReference>
<dbReference type="PANTHER" id="PTHR43649">
    <property type="entry name" value="ARABINOSE-BINDING PROTEIN-RELATED"/>
    <property type="match status" value="1"/>
</dbReference>
<dbReference type="Gene3D" id="3.40.190.10">
    <property type="entry name" value="Periplasmic binding protein-like II"/>
    <property type="match status" value="2"/>
</dbReference>
<protein>
    <submittedName>
        <fullName evidence="4">Uncharacterized protein</fullName>
    </submittedName>
</protein>
<keyword evidence="3" id="KW-0732">Signal</keyword>
<reference evidence="5" key="1">
    <citation type="journal article" date="2013" name="Genome Biol. Evol.">
        <title>The genome sequence of Streptomyces lividans 66 reveals a novel tRNA-dependent peptide biosynthetic system within a metal-related genomic island.</title>
        <authorList>
            <person name="Cruz-Morales P."/>
            <person name="Vijgenboom E."/>
            <person name="Iruegas-Bocardo F."/>
            <person name="Girard G."/>
            <person name="Yanez-Guerra L.A."/>
            <person name="Ramos-Aboites H.E."/>
            <person name="Pernodet J.L."/>
            <person name="Anne J."/>
            <person name="van Wezel G.P."/>
            <person name="Barona-Gomez F."/>
        </authorList>
    </citation>
    <scope>NUCLEOTIDE SEQUENCE [LARGE SCALE GENOMIC DNA]</scope>
    <source>
        <strain evidence="5">1326</strain>
    </source>
</reference>
<sequence length="424" mass="44685">MTMTSTNRGSKARGAALAAVVPLLLVAACSSGSGSAEGEDGEIRMMVNLTDNLNQAYWEKLVKPFEDETGLKVKIEGPTGKSVAESFPQQLAAGTAPDVIQSIFPDDDTAPELIDLGGEAWAKGTPMFDEYAMGDAHYAVGVGTQTQSLIYYNKTAFEKAGISGPPTTWDELTTDLGALEKAGYAPMQTAGDFQTGLQLQQIYHPTLNQLHPKWQTAVADDKLSVGAAYEPAFQMYADWIEAGYIDKSDVGLSPSQADGNFTAGKVGLYTNGSWFAASLDKAGDLPFEVGVFSPPAADGQAYPGPQGATMANPYMIRKGIGDEDGAKQLVEYLVTDAKAVEAQLGSDGVFRKGAESKQSGVDAQIQGILDDAPALVAVGEGQGNVRLPVTGFNPKFTEVAQSLYTGAGPADAAKSIDQWVDENR</sequence>
<dbReference type="Pfam" id="PF01547">
    <property type="entry name" value="SBP_bac_1"/>
    <property type="match status" value="1"/>
</dbReference>
<comment type="similarity">
    <text evidence="1">Belongs to the bacterial solute-binding protein 1 family.</text>
</comment>
<accession>A0A7U9DJF6</accession>
<feature type="chain" id="PRO_5030993929" evidence="3">
    <location>
        <begin position="39"/>
        <end position="424"/>
    </location>
</feature>